<evidence type="ECO:0000256" key="7">
    <source>
        <dbReference type="ARBA" id="ARBA00022989"/>
    </source>
</evidence>
<feature type="transmembrane region" description="Helical" evidence="11">
    <location>
        <begin position="977"/>
        <end position="998"/>
    </location>
</feature>
<dbReference type="Pfam" id="PF00664">
    <property type="entry name" value="ABC_membrane"/>
    <property type="match status" value="2"/>
</dbReference>
<dbReference type="InterPro" id="IPR003593">
    <property type="entry name" value="AAA+_ATPase"/>
</dbReference>
<keyword evidence="6" id="KW-0067">ATP-binding</keyword>
<feature type="domain" description="ABC transporter" evidence="12">
    <location>
        <begin position="565"/>
        <end position="788"/>
    </location>
</feature>
<dbReference type="SUPFAM" id="SSF52540">
    <property type="entry name" value="P-loop containing nucleoside triphosphate hydrolases"/>
    <property type="match status" value="2"/>
</dbReference>
<dbReference type="CDD" id="cd18597">
    <property type="entry name" value="ABC_6TM_YOR1_D1_like"/>
    <property type="match status" value="1"/>
</dbReference>
<name>A0A1L0BRL2_9ASCO</name>
<feature type="domain" description="ABC transmembrane type-1" evidence="13">
    <location>
        <begin position="866"/>
        <end position="1142"/>
    </location>
</feature>
<dbReference type="InterPro" id="IPR050173">
    <property type="entry name" value="ABC_transporter_C-like"/>
</dbReference>
<gene>
    <name evidence="14" type="ORF">SAMEA4029009_CIC11G00000005447</name>
</gene>
<evidence type="ECO:0000256" key="4">
    <source>
        <dbReference type="ARBA" id="ARBA00022692"/>
    </source>
</evidence>
<feature type="coiled-coil region" evidence="9">
    <location>
        <begin position="537"/>
        <end position="573"/>
    </location>
</feature>
<evidence type="ECO:0000313" key="14">
    <source>
        <dbReference type="EMBL" id="SGZ54039.1"/>
    </source>
</evidence>
<feature type="transmembrane region" description="Helical" evidence="11">
    <location>
        <begin position="451"/>
        <end position="475"/>
    </location>
</feature>
<evidence type="ECO:0000256" key="9">
    <source>
        <dbReference type="SAM" id="Coils"/>
    </source>
</evidence>
<feature type="compositionally biased region" description="Acidic residues" evidence="10">
    <location>
        <begin position="795"/>
        <end position="806"/>
    </location>
</feature>
<dbReference type="CDD" id="cd03250">
    <property type="entry name" value="ABCC_MRP_domain1"/>
    <property type="match status" value="1"/>
</dbReference>
<feature type="transmembrane region" description="Helical" evidence="11">
    <location>
        <begin position="900"/>
        <end position="927"/>
    </location>
</feature>
<dbReference type="SUPFAM" id="SSF90123">
    <property type="entry name" value="ABC transporter transmembrane region"/>
    <property type="match status" value="2"/>
</dbReference>
<organism evidence="14 15">
    <name type="scientific">Sungouiella intermedia</name>
    <dbReference type="NCBI Taxonomy" id="45354"/>
    <lineage>
        <taxon>Eukaryota</taxon>
        <taxon>Fungi</taxon>
        <taxon>Dikarya</taxon>
        <taxon>Ascomycota</taxon>
        <taxon>Saccharomycotina</taxon>
        <taxon>Pichiomycetes</taxon>
        <taxon>Metschnikowiaceae</taxon>
        <taxon>Sungouiella</taxon>
    </lineage>
</organism>
<evidence type="ECO:0000256" key="3">
    <source>
        <dbReference type="ARBA" id="ARBA00022448"/>
    </source>
</evidence>
<feature type="transmembrane region" description="Helical" evidence="11">
    <location>
        <begin position="1089"/>
        <end position="1109"/>
    </location>
</feature>
<feature type="transmembrane region" description="Helical" evidence="11">
    <location>
        <begin position="335"/>
        <end position="357"/>
    </location>
</feature>
<feature type="region of interest" description="Disordered" evidence="10">
    <location>
        <begin position="791"/>
        <end position="811"/>
    </location>
</feature>
<dbReference type="Pfam" id="PF00005">
    <property type="entry name" value="ABC_tran"/>
    <property type="match status" value="2"/>
</dbReference>
<dbReference type="InterPro" id="IPR011527">
    <property type="entry name" value="ABC1_TM_dom"/>
</dbReference>
<sequence>MHNSEKLESSSDLDDQPRKYEDKSSPDVSPDIDFHKPRHNDIASHSVSSESASTPKLQRRLLTPLLLKKVPPVPTDDERKEFPRYLNPYVWTFFTWLWPLLRVGYKRTLEPNDFYKLNEDNQVQTMADRFQRIFAVKLAEDKEDFLNQRIKNRGETLATTSVPREVELSEYTPSSTLCFRAFFATFRNQYTFSCICMALALAVSTCNPLLSKHLIQYVQEKAIIYDLPAGKGVGYALGVSAMVLVGGLFANQGFYLSMITGAHIRGVCTKVLMDKSFKLSAKGRKQFPPSKITSIMSTDVSRIDLGVGFSPWLFVFPVPVAISIGILVHNLKAPAMVGVGIMFAFLFFAAGLGMMLFVFRTEATKLTDIRVGYMKEVLTNLKMIKFYSWEIPYFGKIKKTRKREMNYLLKMEVTRSVIISVASSLTLISSFAAFMVLYATASPSKRNPAAIFSSVALFNLLALAFIVLPLSIAGATDAFLGMVRVGSLLAAEEFEPDLERETTLEEQLLLQDRKLALEVKNASFEWEVFDLEVEEDEKDLKKDLSKEEKKEKKKETKARKKRAKLKRQGLLKEEPVEKLAAFELKEVDFAIRQGEFVAITGSIGCGKTSLLLAIEGLMKRNSGSVKINGSFVMCGVPWIQNSTLRDNILFNAPYDETWYKKVVYACCLQSDIDMLPAGDRTEIGERGITLSGGQKARVSLARAVYANTDIILLDDVLSAVDSKVGKHIIDECVLGILKDKTRILATHQLSLIGSANRVMYFNSDNSISIGTMESLQDTNSGFKELMEFGQRKAMDEEEKEEEEEQDPLARELTTRSAFSEKSLSDPNSGKLITEEFKNVNAIGWETHRQYFGAGATGYKFAWNIPVALMGTILSVFLNIFTNTWLSFWVEYKFKGRGDGFYIAIYAVLTFLAVVSMVAQFSGLIYIMNRAARILNIRAAEKILHVPMSYMDVTPMGRIINRFTKDTDALDNEMGDKIAMITYFFCSICGILILCIIYFPWFAIAIPFIVFIFAAVVNFYQASGREIKRVEAIQRSHVYNNFNETLTGMDTIKGYDKSLAFLNKNVHLIDRMNEAYYITVANQRWLDVNLTFLGTAFALLIAFLCVFRVFKISPASVGLLLSYVLDIAGMVSMLVVVFTEVEQEMNSAERIIEYAYHAPQEASYIISETCPPPLWPQEGQIHFENASLAYRPGLPLVLKNFNADIKPHEKIGICGRTGAGKSSIMVALYRIVELSGGKIEIDGIDIKTLGLNNLRSKLSIIPQDPVLFRGSIRSNLDPFDERTDDELWDILTRTRIIEQSEIEFVKLQSKDSKDLHKFHLDREVEDDGGNFSLGERQLIAFARALVRGSKILILDEATSSVDYATDSKIQEAIVKEFADCTIMCIAHRLKTILNYDRILVMDYGEIKEFDTPWNLFNSRKSIFRQMCEKSKILSLDFARR</sequence>
<dbReference type="PROSITE" id="PS50893">
    <property type="entry name" value="ABC_TRANSPORTER_2"/>
    <property type="match status" value="2"/>
</dbReference>
<dbReference type="Proteomes" id="UP000182259">
    <property type="component" value="Chromosome III"/>
</dbReference>
<comment type="subcellular location">
    <subcellularLocation>
        <location evidence="1">Membrane</location>
        <topology evidence="1">Multi-pass membrane protein</topology>
    </subcellularLocation>
</comment>
<feature type="compositionally biased region" description="Basic and acidic residues" evidence="10">
    <location>
        <begin position="32"/>
        <end position="42"/>
    </location>
</feature>
<dbReference type="FunFam" id="1.20.1560.10:FF:000010">
    <property type="entry name" value="Multidrug resistance-associated ABC transporter"/>
    <property type="match status" value="1"/>
</dbReference>
<keyword evidence="4 11" id="KW-0812">Transmembrane</keyword>
<dbReference type="Gene3D" id="1.20.1560.10">
    <property type="entry name" value="ABC transporter type 1, transmembrane domain"/>
    <property type="match status" value="2"/>
</dbReference>
<dbReference type="InterPro" id="IPR017871">
    <property type="entry name" value="ABC_transporter-like_CS"/>
</dbReference>
<dbReference type="InterPro" id="IPR036640">
    <property type="entry name" value="ABC1_TM_sf"/>
</dbReference>
<evidence type="ECO:0000259" key="12">
    <source>
        <dbReference type="PROSITE" id="PS50893"/>
    </source>
</evidence>
<feature type="transmembrane region" description="Helical" evidence="11">
    <location>
        <begin position="309"/>
        <end position="328"/>
    </location>
</feature>
<proteinExistence type="inferred from homology"/>
<feature type="transmembrane region" description="Helical" evidence="11">
    <location>
        <begin position="232"/>
        <end position="250"/>
    </location>
</feature>
<keyword evidence="3" id="KW-0813">Transport</keyword>
<feature type="transmembrane region" description="Helical" evidence="11">
    <location>
        <begin position="416"/>
        <end position="439"/>
    </location>
</feature>
<dbReference type="CDD" id="cd18606">
    <property type="entry name" value="ABC_6TM_YOR1_D2_like"/>
    <property type="match status" value="1"/>
</dbReference>
<reference evidence="14 15" key="1">
    <citation type="submission" date="2016-10" db="EMBL/GenBank/DDBJ databases">
        <authorList>
            <person name="de Groot N.N."/>
        </authorList>
    </citation>
    <scope>NUCLEOTIDE SEQUENCE [LARGE SCALE GENOMIC DNA]</scope>
    <source>
        <strain evidence="14 15">PYCC 4715</strain>
    </source>
</reference>
<evidence type="ECO:0000256" key="2">
    <source>
        <dbReference type="ARBA" id="ARBA00009726"/>
    </source>
</evidence>
<dbReference type="Gene3D" id="3.40.50.300">
    <property type="entry name" value="P-loop containing nucleotide triphosphate hydrolases"/>
    <property type="match status" value="2"/>
</dbReference>
<feature type="transmembrane region" description="Helical" evidence="11">
    <location>
        <begin position="860"/>
        <end position="880"/>
    </location>
</feature>
<evidence type="ECO:0000256" key="11">
    <source>
        <dbReference type="SAM" id="Phobius"/>
    </source>
</evidence>
<keyword evidence="9" id="KW-0175">Coiled coil</keyword>
<dbReference type="InterPro" id="IPR027417">
    <property type="entry name" value="P-loop_NTPase"/>
</dbReference>
<keyword evidence="7 11" id="KW-1133">Transmembrane helix</keyword>
<feature type="region of interest" description="Disordered" evidence="10">
    <location>
        <begin position="1"/>
        <end position="56"/>
    </location>
</feature>
<evidence type="ECO:0000256" key="6">
    <source>
        <dbReference type="ARBA" id="ARBA00022840"/>
    </source>
</evidence>
<keyword evidence="8 11" id="KW-0472">Membrane</keyword>
<dbReference type="PROSITE" id="PS00211">
    <property type="entry name" value="ABC_TRANSPORTER_1"/>
    <property type="match status" value="2"/>
</dbReference>
<feature type="compositionally biased region" description="Basic and acidic residues" evidence="10">
    <location>
        <begin position="1"/>
        <end position="25"/>
    </location>
</feature>
<dbReference type="FunFam" id="3.40.50.300:FF:001750">
    <property type="entry name" value="ATP-binding cassette transporter"/>
    <property type="match status" value="1"/>
</dbReference>
<dbReference type="CDD" id="cd03244">
    <property type="entry name" value="ABCC_MRP_domain2"/>
    <property type="match status" value="1"/>
</dbReference>
<dbReference type="FunFam" id="3.40.50.300:FF:000565">
    <property type="entry name" value="ABC bile acid transporter"/>
    <property type="match status" value="1"/>
</dbReference>
<dbReference type="EMBL" id="LT635766">
    <property type="protein sequence ID" value="SGZ54039.1"/>
    <property type="molecule type" value="Genomic_DNA"/>
</dbReference>
<feature type="transmembrane region" description="Helical" evidence="11">
    <location>
        <begin position="1115"/>
        <end position="1137"/>
    </location>
</feature>
<evidence type="ECO:0000256" key="1">
    <source>
        <dbReference type="ARBA" id="ARBA00004141"/>
    </source>
</evidence>
<evidence type="ECO:0000259" key="13">
    <source>
        <dbReference type="PROSITE" id="PS50929"/>
    </source>
</evidence>
<feature type="domain" description="ABC transporter" evidence="12">
    <location>
        <begin position="1180"/>
        <end position="1427"/>
    </location>
</feature>
<evidence type="ECO:0000313" key="15">
    <source>
        <dbReference type="Proteomes" id="UP000182259"/>
    </source>
</evidence>
<evidence type="ECO:0000256" key="10">
    <source>
        <dbReference type="SAM" id="MobiDB-lite"/>
    </source>
</evidence>
<keyword evidence="5" id="KW-0547">Nucleotide-binding</keyword>
<dbReference type="InterPro" id="IPR003439">
    <property type="entry name" value="ABC_transporter-like_ATP-bd"/>
</dbReference>
<evidence type="ECO:0000256" key="5">
    <source>
        <dbReference type="ARBA" id="ARBA00022741"/>
    </source>
</evidence>
<comment type="similarity">
    <text evidence="2">Belongs to the ABC transporter superfamily. ABCC family. Conjugate transporter (TC 3.A.1.208) subfamily.</text>
</comment>
<dbReference type="PROSITE" id="PS50929">
    <property type="entry name" value="ABC_TM1F"/>
    <property type="match status" value="2"/>
</dbReference>
<dbReference type="SMART" id="SM00382">
    <property type="entry name" value="AAA"/>
    <property type="match status" value="2"/>
</dbReference>
<feature type="domain" description="ABC transmembrane type-1" evidence="13">
    <location>
        <begin position="192"/>
        <end position="477"/>
    </location>
</feature>
<feature type="compositionally biased region" description="Low complexity" evidence="10">
    <location>
        <begin position="44"/>
        <end position="56"/>
    </location>
</feature>
<dbReference type="GO" id="GO:0016887">
    <property type="term" value="F:ATP hydrolysis activity"/>
    <property type="evidence" value="ECO:0007669"/>
    <property type="project" value="InterPro"/>
</dbReference>
<protein>
    <submittedName>
        <fullName evidence="14">CIC11C00000005447</fullName>
    </submittedName>
</protein>
<dbReference type="PANTHER" id="PTHR24223:SF456">
    <property type="entry name" value="MULTIDRUG RESISTANCE-ASSOCIATED PROTEIN LETHAL(2)03659"/>
    <property type="match status" value="1"/>
</dbReference>
<dbReference type="GO" id="GO:0005524">
    <property type="term" value="F:ATP binding"/>
    <property type="evidence" value="ECO:0007669"/>
    <property type="project" value="UniProtKB-KW"/>
</dbReference>
<dbReference type="PANTHER" id="PTHR24223">
    <property type="entry name" value="ATP-BINDING CASSETTE SUB-FAMILY C"/>
    <property type="match status" value="1"/>
</dbReference>
<dbReference type="GO" id="GO:0005886">
    <property type="term" value="C:plasma membrane"/>
    <property type="evidence" value="ECO:0007669"/>
    <property type="project" value="TreeGrafter"/>
</dbReference>
<evidence type="ECO:0000256" key="8">
    <source>
        <dbReference type="ARBA" id="ARBA00023136"/>
    </source>
</evidence>
<accession>A0A1L0BRL2</accession>
<dbReference type="GO" id="GO:0008559">
    <property type="term" value="F:ABC-type xenobiotic transporter activity"/>
    <property type="evidence" value="ECO:0007669"/>
    <property type="project" value="TreeGrafter"/>
</dbReference>